<comment type="caution">
    <text evidence="3">The sequence shown here is derived from an EMBL/GenBank/DDBJ whole genome shotgun (WGS) entry which is preliminary data.</text>
</comment>
<dbReference type="OrthoDB" id="1827599at2759"/>
<dbReference type="GO" id="GO:0008270">
    <property type="term" value="F:zinc ion binding"/>
    <property type="evidence" value="ECO:0007669"/>
    <property type="project" value="UniProtKB-KW"/>
</dbReference>
<dbReference type="SUPFAM" id="SSF57756">
    <property type="entry name" value="Retrovirus zinc finger-like domains"/>
    <property type="match status" value="1"/>
</dbReference>
<keyword evidence="1" id="KW-0863">Zinc-finger</keyword>
<dbReference type="EMBL" id="SZYD01000018">
    <property type="protein sequence ID" value="KAD2805494.1"/>
    <property type="molecule type" value="Genomic_DNA"/>
</dbReference>
<dbReference type="InterPro" id="IPR036875">
    <property type="entry name" value="Znf_CCHC_sf"/>
</dbReference>
<keyword evidence="4" id="KW-1185">Reference proteome</keyword>
<dbReference type="SMART" id="SM00343">
    <property type="entry name" value="ZnF_C2HC"/>
    <property type="match status" value="2"/>
</dbReference>
<protein>
    <recommendedName>
        <fullName evidence="2">CCHC-type domain-containing protein</fullName>
    </recommendedName>
</protein>
<dbReference type="PROSITE" id="PS50158">
    <property type="entry name" value="ZF_CCHC"/>
    <property type="match status" value="2"/>
</dbReference>
<gene>
    <name evidence="3" type="ORF">E3N88_38871</name>
</gene>
<keyword evidence="1" id="KW-0479">Metal-binding</keyword>
<evidence type="ECO:0000256" key="1">
    <source>
        <dbReference type="PROSITE-ProRule" id="PRU00047"/>
    </source>
</evidence>
<evidence type="ECO:0000313" key="3">
    <source>
        <dbReference type="EMBL" id="KAD2805494.1"/>
    </source>
</evidence>
<dbReference type="InterPro" id="IPR001878">
    <property type="entry name" value="Znf_CCHC"/>
</dbReference>
<dbReference type="GO" id="GO:0003676">
    <property type="term" value="F:nucleic acid binding"/>
    <property type="evidence" value="ECO:0007669"/>
    <property type="project" value="InterPro"/>
</dbReference>
<proteinExistence type="predicted"/>
<feature type="domain" description="CCHC-type" evidence="2">
    <location>
        <begin position="163"/>
        <end position="178"/>
    </location>
</feature>
<keyword evidence="1" id="KW-0862">Zinc</keyword>
<evidence type="ECO:0000313" key="4">
    <source>
        <dbReference type="Proteomes" id="UP000326396"/>
    </source>
</evidence>
<feature type="domain" description="CCHC-type" evidence="2">
    <location>
        <begin position="117"/>
        <end position="132"/>
    </location>
</feature>
<dbReference type="Gene3D" id="4.10.60.10">
    <property type="entry name" value="Zinc finger, CCHC-type"/>
    <property type="match status" value="1"/>
</dbReference>
<dbReference type="Proteomes" id="UP000326396">
    <property type="component" value="Linkage Group LG8"/>
</dbReference>
<sequence length="205" mass="22592">MQIQDTIFGSKPTTLEDAIRLAATLTDNHVKDGTLIRKGVKKVETKANTEEPSKEANIEPTNTHKRKARNFAMATPAIPVIPLNQQAPRNNKAYVGVQPLRSTCKLHHPLNRQCCVCTICGRYGHFANTCRSGPLIQQTQPAQIANNQPAAPVIPAIVNKRACYECGDPNHFRNLCPRLANNNQRANRAQGLQLVAQDAQTNQDV</sequence>
<reference evidence="3 4" key="1">
    <citation type="submission" date="2019-05" db="EMBL/GenBank/DDBJ databases">
        <title>Mikania micrantha, genome provides insights into the molecular mechanism of rapid growth.</title>
        <authorList>
            <person name="Liu B."/>
        </authorList>
    </citation>
    <scope>NUCLEOTIDE SEQUENCE [LARGE SCALE GENOMIC DNA]</scope>
    <source>
        <strain evidence="3">NLD-2019</strain>
        <tissue evidence="3">Leaf</tissue>
    </source>
</reference>
<organism evidence="3 4">
    <name type="scientific">Mikania micrantha</name>
    <name type="common">bitter vine</name>
    <dbReference type="NCBI Taxonomy" id="192012"/>
    <lineage>
        <taxon>Eukaryota</taxon>
        <taxon>Viridiplantae</taxon>
        <taxon>Streptophyta</taxon>
        <taxon>Embryophyta</taxon>
        <taxon>Tracheophyta</taxon>
        <taxon>Spermatophyta</taxon>
        <taxon>Magnoliopsida</taxon>
        <taxon>eudicotyledons</taxon>
        <taxon>Gunneridae</taxon>
        <taxon>Pentapetalae</taxon>
        <taxon>asterids</taxon>
        <taxon>campanulids</taxon>
        <taxon>Asterales</taxon>
        <taxon>Asteraceae</taxon>
        <taxon>Asteroideae</taxon>
        <taxon>Heliantheae alliance</taxon>
        <taxon>Eupatorieae</taxon>
        <taxon>Mikania</taxon>
    </lineage>
</organism>
<evidence type="ECO:0000259" key="2">
    <source>
        <dbReference type="PROSITE" id="PS50158"/>
    </source>
</evidence>
<accession>A0A5N6LV67</accession>
<dbReference type="AlphaFoldDB" id="A0A5N6LV67"/>
<name>A0A5N6LV67_9ASTR</name>